<sequence>MHTDVPLQRALIGFELDDQSIAGGWAAVLTPGPHGLTYRPATA</sequence>
<accession>A0A7W7CR77</accession>
<gene>
    <name evidence="1" type="ORF">BKA14_001968</name>
</gene>
<protein>
    <submittedName>
        <fullName evidence="1">Uncharacterized protein</fullName>
    </submittedName>
</protein>
<proteinExistence type="predicted"/>
<organism evidence="1 2">
    <name type="scientific">Paractinoplanes abujensis</name>
    <dbReference type="NCBI Taxonomy" id="882441"/>
    <lineage>
        <taxon>Bacteria</taxon>
        <taxon>Bacillati</taxon>
        <taxon>Actinomycetota</taxon>
        <taxon>Actinomycetes</taxon>
        <taxon>Micromonosporales</taxon>
        <taxon>Micromonosporaceae</taxon>
        <taxon>Paractinoplanes</taxon>
    </lineage>
</organism>
<comment type="caution">
    <text evidence="1">The sequence shown here is derived from an EMBL/GenBank/DDBJ whole genome shotgun (WGS) entry which is preliminary data.</text>
</comment>
<keyword evidence="2" id="KW-1185">Reference proteome</keyword>
<evidence type="ECO:0000313" key="2">
    <source>
        <dbReference type="Proteomes" id="UP000542742"/>
    </source>
</evidence>
<reference evidence="1 2" key="1">
    <citation type="submission" date="2020-08" db="EMBL/GenBank/DDBJ databases">
        <title>Sequencing the genomes of 1000 actinobacteria strains.</title>
        <authorList>
            <person name="Klenk H.-P."/>
        </authorList>
    </citation>
    <scope>NUCLEOTIDE SEQUENCE [LARGE SCALE GENOMIC DNA]</scope>
    <source>
        <strain evidence="1 2">DSM 45518</strain>
    </source>
</reference>
<dbReference type="AlphaFoldDB" id="A0A7W7CR77"/>
<dbReference type="EMBL" id="JACHMF010000001">
    <property type="protein sequence ID" value="MBB4691820.1"/>
    <property type="molecule type" value="Genomic_DNA"/>
</dbReference>
<dbReference type="Proteomes" id="UP000542742">
    <property type="component" value="Unassembled WGS sequence"/>
</dbReference>
<evidence type="ECO:0000313" key="1">
    <source>
        <dbReference type="EMBL" id="MBB4691820.1"/>
    </source>
</evidence>
<dbReference type="RefSeq" id="WP_260416473.1">
    <property type="nucleotide sequence ID" value="NZ_BOMC01000004.1"/>
</dbReference>
<name>A0A7W7CR77_9ACTN</name>